<dbReference type="PROSITE" id="PS51456">
    <property type="entry name" value="MYOSIN_MOTOR"/>
    <property type="match status" value="1"/>
</dbReference>
<feature type="domain" description="Myosin motor" evidence="7">
    <location>
        <begin position="14"/>
        <end position="153"/>
    </location>
</feature>
<evidence type="ECO:0000256" key="2">
    <source>
        <dbReference type="ARBA" id="ARBA00022840"/>
    </source>
</evidence>
<dbReference type="InterPro" id="IPR027417">
    <property type="entry name" value="P-loop_NTPase"/>
</dbReference>
<dbReference type="PRINTS" id="PR00193">
    <property type="entry name" value="MYOSINHEAVY"/>
</dbReference>
<dbReference type="GO" id="GO:0051015">
    <property type="term" value="F:actin filament binding"/>
    <property type="evidence" value="ECO:0007669"/>
    <property type="project" value="TreeGrafter"/>
</dbReference>
<evidence type="ECO:0000256" key="6">
    <source>
        <dbReference type="PROSITE-ProRule" id="PRU00782"/>
    </source>
</evidence>
<keyword evidence="3 6" id="KW-0518">Myosin</keyword>
<protein>
    <recommendedName>
        <fullName evidence="7">Myosin motor domain-containing protein</fullName>
    </recommendedName>
</protein>
<comment type="caution">
    <text evidence="6">Lacks conserved residue(s) required for the propagation of feature annotation.</text>
</comment>
<proteinExistence type="inferred from homology"/>
<sequence>MNNVEIITMDSLRVGVDDMTDIPEIDEAGINNNLNLRYENDIIYTYTGSILVAVNPYKCLSIFNKNYVFKYRGRKLGTLDPHIFALAEASYSNIIDDNVNQSCVISGESGAGKTETTKFILQYLCAVTSEVSTWIQQQILEANTILEAFGTYR</sequence>
<keyword evidence="1 6" id="KW-0547">Nucleotide-binding</keyword>
<evidence type="ECO:0000256" key="5">
    <source>
        <dbReference type="ARBA" id="ARBA00023203"/>
    </source>
</evidence>
<dbReference type="EnsemblMetazoa" id="GPPI032039-RA">
    <property type="protein sequence ID" value="GPPI032039-PA"/>
    <property type="gene ID" value="GPPI032039"/>
</dbReference>
<keyword evidence="5 6" id="KW-0009">Actin-binding</keyword>
<dbReference type="GO" id="GO:0016459">
    <property type="term" value="C:myosin complex"/>
    <property type="evidence" value="ECO:0007669"/>
    <property type="project" value="UniProtKB-KW"/>
</dbReference>
<reference evidence="9" key="1">
    <citation type="submission" date="2015-01" db="EMBL/GenBank/DDBJ databases">
        <authorList>
            <person name="Aksoy S."/>
            <person name="Warren W."/>
            <person name="Wilson R.K."/>
        </authorList>
    </citation>
    <scope>NUCLEOTIDE SEQUENCE [LARGE SCALE GENOMIC DNA]</scope>
    <source>
        <strain evidence="9">IAEA</strain>
    </source>
</reference>
<dbReference type="InterPro" id="IPR001609">
    <property type="entry name" value="Myosin_head_motor_dom-like"/>
</dbReference>
<dbReference type="Gene3D" id="3.40.850.10">
    <property type="entry name" value="Kinesin motor domain"/>
    <property type="match status" value="1"/>
</dbReference>
<evidence type="ECO:0000256" key="1">
    <source>
        <dbReference type="ARBA" id="ARBA00022741"/>
    </source>
</evidence>
<evidence type="ECO:0000259" key="7">
    <source>
        <dbReference type="PROSITE" id="PS51456"/>
    </source>
</evidence>
<reference evidence="8" key="2">
    <citation type="submission" date="2020-05" db="UniProtKB">
        <authorList>
            <consortium name="EnsemblMetazoa"/>
        </authorList>
    </citation>
    <scope>IDENTIFICATION</scope>
    <source>
        <strain evidence="8">IAEA</strain>
    </source>
</reference>
<keyword evidence="2 6" id="KW-0067">ATP-binding</keyword>
<dbReference type="SUPFAM" id="SSF52540">
    <property type="entry name" value="P-loop containing nucleoside triphosphate hydrolases"/>
    <property type="match status" value="1"/>
</dbReference>
<dbReference type="GO" id="GO:0005737">
    <property type="term" value="C:cytoplasm"/>
    <property type="evidence" value="ECO:0007669"/>
    <property type="project" value="TreeGrafter"/>
</dbReference>
<evidence type="ECO:0000313" key="9">
    <source>
        <dbReference type="Proteomes" id="UP000092460"/>
    </source>
</evidence>
<dbReference type="Proteomes" id="UP000092460">
    <property type="component" value="Unassembled WGS sequence"/>
</dbReference>
<name>A0A1B0BJE4_9MUSC</name>
<dbReference type="VEuPathDB" id="VectorBase:GPPI032039"/>
<dbReference type="AlphaFoldDB" id="A0A1B0BJE4"/>
<dbReference type="GO" id="GO:0000146">
    <property type="term" value="F:microfilament motor activity"/>
    <property type="evidence" value="ECO:0007669"/>
    <property type="project" value="TreeGrafter"/>
</dbReference>
<dbReference type="Pfam" id="PF00063">
    <property type="entry name" value="Myosin_head"/>
    <property type="match status" value="1"/>
</dbReference>
<keyword evidence="9" id="KW-1185">Reference proteome</keyword>
<keyword evidence="4 6" id="KW-0505">Motor protein</keyword>
<dbReference type="GO" id="GO:0005524">
    <property type="term" value="F:ATP binding"/>
    <property type="evidence" value="ECO:0007669"/>
    <property type="project" value="UniProtKB-UniRule"/>
</dbReference>
<organism evidence="8 9">
    <name type="scientific">Glossina palpalis gambiensis</name>
    <dbReference type="NCBI Taxonomy" id="67801"/>
    <lineage>
        <taxon>Eukaryota</taxon>
        <taxon>Metazoa</taxon>
        <taxon>Ecdysozoa</taxon>
        <taxon>Arthropoda</taxon>
        <taxon>Hexapoda</taxon>
        <taxon>Insecta</taxon>
        <taxon>Pterygota</taxon>
        <taxon>Neoptera</taxon>
        <taxon>Endopterygota</taxon>
        <taxon>Diptera</taxon>
        <taxon>Brachycera</taxon>
        <taxon>Muscomorpha</taxon>
        <taxon>Hippoboscoidea</taxon>
        <taxon>Glossinidae</taxon>
        <taxon>Glossina</taxon>
    </lineage>
</organism>
<evidence type="ECO:0000313" key="8">
    <source>
        <dbReference type="EnsemblMetazoa" id="GPPI032039-PA"/>
    </source>
</evidence>
<dbReference type="PANTHER" id="PTHR13140">
    <property type="entry name" value="MYOSIN"/>
    <property type="match status" value="1"/>
</dbReference>
<accession>A0A1B0BJE4</accession>
<dbReference type="GO" id="GO:0007015">
    <property type="term" value="P:actin filament organization"/>
    <property type="evidence" value="ECO:0007669"/>
    <property type="project" value="TreeGrafter"/>
</dbReference>
<dbReference type="SMART" id="SM00242">
    <property type="entry name" value="MYSc"/>
    <property type="match status" value="1"/>
</dbReference>
<dbReference type="EMBL" id="JXJN01015377">
    <property type="status" value="NOT_ANNOTATED_CDS"/>
    <property type="molecule type" value="Genomic_DNA"/>
</dbReference>
<evidence type="ECO:0000256" key="4">
    <source>
        <dbReference type="ARBA" id="ARBA00023175"/>
    </source>
</evidence>
<dbReference type="STRING" id="67801.A0A1B0BJE4"/>
<feature type="binding site" evidence="6">
    <location>
        <begin position="107"/>
        <end position="114"/>
    </location>
    <ligand>
        <name>ATP</name>
        <dbReference type="ChEBI" id="CHEBI:30616"/>
    </ligand>
</feature>
<comment type="similarity">
    <text evidence="6">Belongs to the TRAFAC class myosin-kinesin ATPase superfamily. Myosin family.</text>
</comment>
<evidence type="ECO:0000256" key="3">
    <source>
        <dbReference type="ARBA" id="ARBA00023123"/>
    </source>
</evidence>
<dbReference type="GO" id="GO:0016020">
    <property type="term" value="C:membrane"/>
    <property type="evidence" value="ECO:0007669"/>
    <property type="project" value="TreeGrafter"/>
</dbReference>
<dbReference type="EMBL" id="JXJN01015378">
    <property type="status" value="NOT_ANNOTATED_CDS"/>
    <property type="molecule type" value="Genomic_DNA"/>
</dbReference>
<dbReference type="EMBL" id="JXJN01015376">
    <property type="status" value="NOT_ANNOTATED_CDS"/>
    <property type="molecule type" value="Genomic_DNA"/>
</dbReference>
<dbReference type="PANTHER" id="PTHR13140:SF561">
    <property type="entry name" value="MIP31562P1"/>
    <property type="match status" value="1"/>
</dbReference>
<dbReference type="InterPro" id="IPR036961">
    <property type="entry name" value="Kinesin_motor_dom_sf"/>
</dbReference>